<dbReference type="EMBL" id="JBHTCG010000022">
    <property type="protein sequence ID" value="MFC7385943.1"/>
    <property type="molecule type" value="Genomic_DNA"/>
</dbReference>
<evidence type="ECO:0008006" key="5">
    <source>
        <dbReference type="Google" id="ProtNLM"/>
    </source>
</evidence>
<feature type="transmembrane region" description="Helical" evidence="2">
    <location>
        <begin position="92"/>
        <end position="114"/>
    </location>
</feature>
<feature type="compositionally biased region" description="Pro residues" evidence="1">
    <location>
        <begin position="164"/>
        <end position="173"/>
    </location>
</feature>
<keyword evidence="4" id="KW-1185">Reference proteome</keyword>
<keyword evidence="2" id="KW-0812">Transmembrane</keyword>
<gene>
    <name evidence="3" type="ORF">ACFQSB_27305</name>
</gene>
<evidence type="ECO:0000313" key="4">
    <source>
        <dbReference type="Proteomes" id="UP001596496"/>
    </source>
</evidence>
<name>A0ABW2PDY5_9ACTN</name>
<keyword evidence="2" id="KW-1133">Transmembrane helix</keyword>
<dbReference type="RefSeq" id="WP_380829777.1">
    <property type="nucleotide sequence ID" value="NZ_JBHTCG010000022.1"/>
</dbReference>
<feature type="compositionally biased region" description="Basic and acidic residues" evidence="1">
    <location>
        <begin position="176"/>
        <end position="186"/>
    </location>
</feature>
<feature type="region of interest" description="Disordered" evidence="1">
    <location>
        <begin position="161"/>
        <end position="186"/>
    </location>
</feature>
<organism evidence="3 4">
    <name type="scientific">Sphaerisporangium rhizosphaerae</name>
    <dbReference type="NCBI Taxonomy" id="2269375"/>
    <lineage>
        <taxon>Bacteria</taxon>
        <taxon>Bacillati</taxon>
        <taxon>Actinomycetota</taxon>
        <taxon>Actinomycetes</taxon>
        <taxon>Streptosporangiales</taxon>
        <taxon>Streptosporangiaceae</taxon>
        <taxon>Sphaerisporangium</taxon>
    </lineage>
</organism>
<reference evidence="4" key="1">
    <citation type="journal article" date="2019" name="Int. J. Syst. Evol. Microbiol.">
        <title>The Global Catalogue of Microorganisms (GCM) 10K type strain sequencing project: providing services to taxonomists for standard genome sequencing and annotation.</title>
        <authorList>
            <consortium name="The Broad Institute Genomics Platform"/>
            <consortium name="The Broad Institute Genome Sequencing Center for Infectious Disease"/>
            <person name="Wu L."/>
            <person name="Ma J."/>
        </authorList>
    </citation>
    <scope>NUCLEOTIDE SEQUENCE [LARGE SCALE GENOMIC DNA]</scope>
    <source>
        <strain evidence="4">CECT 7649</strain>
    </source>
</reference>
<accession>A0ABW2PDY5</accession>
<protein>
    <recommendedName>
        <fullName evidence="5">DUF3995 domain-containing protein</fullName>
    </recommendedName>
</protein>
<sequence length="186" mass="20402">MRWRSRSWWAAALVACAAGVAYSFTLSPGGFAWMGWWGSCPGRELYFSYGSLPWELVAWTPLVQYSGAPLVVLAALGHWASIRWGRPRAGRVSGRAVSVLLLALYGTAPVGFAVDMAFDRACLDGWGGPQGVRGRLLPRRRHHLGLGREILTANSIPLFRDPKPILPGDPSPEPAQVKRDNRPTRP</sequence>
<evidence type="ECO:0000313" key="3">
    <source>
        <dbReference type="EMBL" id="MFC7385943.1"/>
    </source>
</evidence>
<evidence type="ECO:0000256" key="1">
    <source>
        <dbReference type="SAM" id="MobiDB-lite"/>
    </source>
</evidence>
<evidence type="ECO:0000256" key="2">
    <source>
        <dbReference type="SAM" id="Phobius"/>
    </source>
</evidence>
<keyword evidence="2" id="KW-0472">Membrane</keyword>
<comment type="caution">
    <text evidence="3">The sequence shown here is derived from an EMBL/GenBank/DDBJ whole genome shotgun (WGS) entry which is preliminary data.</text>
</comment>
<dbReference type="Proteomes" id="UP001596496">
    <property type="component" value="Unassembled WGS sequence"/>
</dbReference>
<feature type="transmembrane region" description="Helical" evidence="2">
    <location>
        <begin position="62"/>
        <end position="80"/>
    </location>
</feature>
<proteinExistence type="predicted"/>